<evidence type="ECO:0000313" key="3">
    <source>
        <dbReference type="Proteomes" id="UP000006727"/>
    </source>
</evidence>
<reference evidence="2" key="3">
    <citation type="submission" date="2020-12" db="UniProtKB">
        <authorList>
            <consortium name="EnsemblPlants"/>
        </authorList>
    </citation>
    <scope>IDENTIFICATION</scope>
</reference>
<dbReference type="InParanoid" id="A0A2K1J384"/>
<dbReference type="EnsemblPlants" id="Pp3c17_9100V3.1">
    <property type="protein sequence ID" value="PAC:32908237.CDS.1"/>
    <property type="gene ID" value="Pp3c17_9100"/>
</dbReference>
<accession>A0A2K1J384</accession>
<sequence>MKDIKHRCWSVDPAERPSFAQIVPPLKESYVSSCISKV</sequence>
<reference evidence="1 3" key="1">
    <citation type="journal article" date="2008" name="Science">
        <title>The Physcomitrella genome reveals evolutionary insights into the conquest of land by plants.</title>
        <authorList>
            <person name="Rensing S."/>
            <person name="Lang D."/>
            <person name="Zimmer A."/>
            <person name="Terry A."/>
            <person name="Salamov A."/>
            <person name="Shapiro H."/>
            <person name="Nishiyama T."/>
            <person name="Perroud P.-F."/>
            <person name="Lindquist E."/>
            <person name="Kamisugi Y."/>
            <person name="Tanahashi T."/>
            <person name="Sakakibara K."/>
            <person name="Fujita T."/>
            <person name="Oishi K."/>
            <person name="Shin-I T."/>
            <person name="Kuroki Y."/>
            <person name="Toyoda A."/>
            <person name="Suzuki Y."/>
            <person name="Hashimoto A."/>
            <person name="Yamaguchi K."/>
            <person name="Sugano A."/>
            <person name="Kohara Y."/>
            <person name="Fujiyama A."/>
            <person name="Anterola A."/>
            <person name="Aoki S."/>
            <person name="Ashton N."/>
            <person name="Barbazuk W.B."/>
            <person name="Barker E."/>
            <person name="Bennetzen J."/>
            <person name="Bezanilla M."/>
            <person name="Blankenship R."/>
            <person name="Cho S.H."/>
            <person name="Dutcher S."/>
            <person name="Estelle M."/>
            <person name="Fawcett J.A."/>
            <person name="Gundlach H."/>
            <person name="Hanada K."/>
            <person name="Heyl A."/>
            <person name="Hicks K.A."/>
            <person name="Hugh J."/>
            <person name="Lohr M."/>
            <person name="Mayer K."/>
            <person name="Melkozernov A."/>
            <person name="Murata T."/>
            <person name="Nelson D."/>
            <person name="Pils B."/>
            <person name="Prigge M."/>
            <person name="Reiss B."/>
            <person name="Renner T."/>
            <person name="Rombauts S."/>
            <person name="Rushton P."/>
            <person name="Sanderfoot A."/>
            <person name="Schween G."/>
            <person name="Shiu S.-H."/>
            <person name="Stueber K."/>
            <person name="Theodoulou F.L."/>
            <person name="Tu H."/>
            <person name="Van de Peer Y."/>
            <person name="Verrier P.J."/>
            <person name="Waters E."/>
            <person name="Wood A."/>
            <person name="Yang L."/>
            <person name="Cove D."/>
            <person name="Cuming A."/>
            <person name="Hasebe M."/>
            <person name="Lucas S."/>
            <person name="Mishler D.B."/>
            <person name="Reski R."/>
            <person name="Grigoriev I."/>
            <person name="Quatrano R.S."/>
            <person name="Boore J.L."/>
        </authorList>
    </citation>
    <scope>NUCLEOTIDE SEQUENCE [LARGE SCALE GENOMIC DNA]</scope>
    <source>
        <strain evidence="2 3">cv. Gransden 2004</strain>
    </source>
</reference>
<evidence type="ECO:0000313" key="2">
    <source>
        <dbReference type="EnsemblPlants" id="PAC:32908237.CDS.1"/>
    </source>
</evidence>
<evidence type="ECO:0000313" key="1">
    <source>
        <dbReference type="EMBL" id="PNR35986.1"/>
    </source>
</evidence>
<gene>
    <name evidence="1" type="ORF">PHYPA_021836</name>
</gene>
<organism evidence="1">
    <name type="scientific">Physcomitrium patens</name>
    <name type="common">Spreading-leaved earth moss</name>
    <name type="synonym">Physcomitrella patens</name>
    <dbReference type="NCBI Taxonomy" id="3218"/>
    <lineage>
        <taxon>Eukaryota</taxon>
        <taxon>Viridiplantae</taxon>
        <taxon>Streptophyta</taxon>
        <taxon>Embryophyta</taxon>
        <taxon>Bryophyta</taxon>
        <taxon>Bryophytina</taxon>
        <taxon>Bryopsida</taxon>
        <taxon>Funariidae</taxon>
        <taxon>Funariales</taxon>
        <taxon>Funariaceae</taxon>
        <taxon>Physcomitrium</taxon>
    </lineage>
</organism>
<keyword evidence="3" id="KW-1185">Reference proteome</keyword>
<dbReference type="EMBL" id="ABEU02000017">
    <property type="protein sequence ID" value="PNR35986.1"/>
    <property type="molecule type" value="Genomic_DNA"/>
</dbReference>
<dbReference type="PaxDb" id="3218-PP1S202_67V6.1"/>
<evidence type="ECO:0008006" key="4">
    <source>
        <dbReference type="Google" id="ProtNLM"/>
    </source>
</evidence>
<dbReference type="AlphaFoldDB" id="A0A2K1J384"/>
<dbReference type="Gramene" id="Pp3c17_9100V3.2">
    <property type="protein sequence ID" value="PAC:32908238.CDS.1"/>
    <property type="gene ID" value="Pp3c17_9100"/>
</dbReference>
<dbReference type="EnsemblPlants" id="Pp3c17_9100V3.2">
    <property type="protein sequence ID" value="PAC:32908238.CDS.1"/>
    <property type="gene ID" value="Pp3c17_9100"/>
</dbReference>
<dbReference type="Proteomes" id="UP000006727">
    <property type="component" value="Chromosome 17"/>
</dbReference>
<reference evidence="1 3" key="2">
    <citation type="journal article" date="2018" name="Plant J.">
        <title>The Physcomitrella patens chromosome-scale assembly reveals moss genome structure and evolution.</title>
        <authorList>
            <person name="Lang D."/>
            <person name="Ullrich K.K."/>
            <person name="Murat F."/>
            <person name="Fuchs J."/>
            <person name="Jenkins J."/>
            <person name="Haas F.B."/>
            <person name="Piednoel M."/>
            <person name="Gundlach H."/>
            <person name="Van Bel M."/>
            <person name="Meyberg R."/>
            <person name="Vives C."/>
            <person name="Morata J."/>
            <person name="Symeonidi A."/>
            <person name="Hiss M."/>
            <person name="Muchero W."/>
            <person name="Kamisugi Y."/>
            <person name="Saleh O."/>
            <person name="Blanc G."/>
            <person name="Decker E.L."/>
            <person name="van Gessel N."/>
            <person name="Grimwood J."/>
            <person name="Hayes R.D."/>
            <person name="Graham S.W."/>
            <person name="Gunter L.E."/>
            <person name="McDaniel S.F."/>
            <person name="Hoernstein S.N.W."/>
            <person name="Larsson A."/>
            <person name="Li F.W."/>
            <person name="Perroud P.F."/>
            <person name="Phillips J."/>
            <person name="Ranjan P."/>
            <person name="Rokshar D.S."/>
            <person name="Rothfels C.J."/>
            <person name="Schneider L."/>
            <person name="Shu S."/>
            <person name="Stevenson D.W."/>
            <person name="Thummler F."/>
            <person name="Tillich M."/>
            <person name="Villarreal Aguilar J.C."/>
            <person name="Widiez T."/>
            <person name="Wong G.K."/>
            <person name="Wymore A."/>
            <person name="Zhang Y."/>
            <person name="Zimmer A.D."/>
            <person name="Quatrano R.S."/>
            <person name="Mayer K.F.X."/>
            <person name="Goodstein D."/>
            <person name="Casacuberta J.M."/>
            <person name="Vandepoele K."/>
            <person name="Reski R."/>
            <person name="Cuming A.C."/>
            <person name="Tuskan G.A."/>
            <person name="Maumus F."/>
            <person name="Salse J."/>
            <person name="Schmutz J."/>
            <person name="Rensing S.A."/>
        </authorList>
    </citation>
    <scope>NUCLEOTIDE SEQUENCE [LARGE SCALE GENOMIC DNA]</scope>
    <source>
        <strain evidence="2 3">cv. Gransden 2004</strain>
    </source>
</reference>
<name>A0A2K1J384_PHYPA</name>
<protein>
    <recommendedName>
        <fullName evidence="4">Serine-threonine/tyrosine-protein kinase catalytic domain-containing protein</fullName>
    </recommendedName>
</protein>
<proteinExistence type="predicted"/>
<dbReference type="Gramene" id="Pp3c17_9100V3.1">
    <property type="protein sequence ID" value="PAC:32908237.CDS.1"/>
    <property type="gene ID" value="Pp3c17_9100"/>
</dbReference>